<protein>
    <submittedName>
        <fullName evidence="1">Uncharacterized protein</fullName>
    </submittedName>
</protein>
<evidence type="ECO:0000313" key="1">
    <source>
        <dbReference type="EMBL" id="KAF9471958.1"/>
    </source>
</evidence>
<organism evidence="1 2">
    <name type="scientific">Pholiota conissans</name>
    <dbReference type="NCBI Taxonomy" id="109636"/>
    <lineage>
        <taxon>Eukaryota</taxon>
        <taxon>Fungi</taxon>
        <taxon>Dikarya</taxon>
        <taxon>Basidiomycota</taxon>
        <taxon>Agaricomycotina</taxon>
        <taxon>Agaricomycetes</taxon>
        <taxon>Agaricomycetidae</taxon>
        <taxon>Agaricales</taxon>
        <taxon>Agaricineae</taxon>
        <taxon>Strophariaceae</taxon>
        <taxon>Pholiota</taxon>
    </lineage>
</organism>
<dbReference type="EMBL" id="MU155597">
    <property type="protein sequence ID" value="KAF9471958.1"/>
    <property type="molecule type" value="Genomic_DNA"/>
</dbReference>
<gene>
    <name evidence="1" type="ORF">BDN70DRAFT_938545</name>
</gene>
<keyword evidence="2" id="KW-1185">Reference proteome</keyword>
<accession>A0A9P5YN23</accession>
<reference evidence="1" key="1">
    <citation type="submission" date="2020-11" db="EMBL/GenBank/DDBJ databases">
        <authorList>
            <consortium name="DOE Joint Genome Institute"/>
            <person name="Ahrendt S."/>
            <person name="Riley R."/>
            <person name="Andreopoulos W."/>
            <person name="Labutti K."/>
            <person name="Pangilinan J."/>
            <person name="Ruiz-Duenas F.J."/>
            <person name="Barrasa J.M."/>
            <person name="Sanchez-Garcia M."/>
            <person name="Camarero S."/>
            <person name="Miyauchi S."/>
            <person name="Serrano A."/>
            <person name="Linde D."/>
            <person name="Babiker R."/>
            <person name="Drula E."/>
            <person name="Ayuso-Fernandez I."/>
            <person name="Pacheco R."/>
            <person name="Padilla G."/>
            <person name="Ferreira P."/>
            <person name="Barriuso J."/>
            <person name="Kellner H."/>
            <person name="Castanera R."/>
            <person name="Alfaro M."/>
            <person name="Ramirez L."/>
            <person name="Pisabarro A.G."/>
            <person name="Kuo A."/>
            <person name="Tritt A."/>
            <person name="Lipzen A."/>
            <person name="He G."/>
            <person name="Yan M."/>
            <person name="Ng V."/>
            <person name="Cullen D."/>
            <person name="Martin F."/>
            <person name="Rosso M.-N."/>
            <person name="Henrissat B."/>
            <person name="Hibbett D."/>
            <person name="Martinez A.T."/>
            <person name="Grigoriev I.V."/>
        </authorList>
    </citation>
    <scope>NUCLEOTIDE SEQUENCE</scope>
    <source>
        <strain evidence="1">CIRM-BRFM 674</strain>
    </source>
</reference>
<sequence length="139" mass="16251">MTPLKLDLKGKKTKRREAHWDISPSPRSSLLLAKPTPTFRERLFRKLQDHVFNRLPIRLLHFESTGSDDSSLQIYLMERGQIYSKIVEIMDANIDEVNLRQDGGDEAIEQIVQESTGYAILSHTWLRNVLDFHWHPLQD</sequence>
<proteinExistence type="predicted"/>
<evidence type="ECO:0000313" key="2">
    <source>
        <dbReference type="Proteomes" id="UP000807469"/>
    </source>
</evidence>
<dbReference type="Proteomes" id="UP000807469">
    <property type="component" value="Unassembled WGS sequence"/>
</dbReference>
<name>A0A9P5YN23_9AGAR</name>
<dbReference type="AlphaFoldDB" id="A0A9P5YN23"/>
<comment type="caution">
    <text evidence="1">The sequence shown here is derived from an EMBL/GenBank/DDBJ whole genome shotgun (WGS) entry which is preliminary data.</text>
</comment>